<dbReference type="Gene3D" id="2.70.98.30">
    <property type="entry name" value="Golgi alpha-mannosidase II, domain 4"/>
    <property type="match status" value="1"/>
</dbReference>
<evidence type="ECO:0000313" key="7">
    <source>
        <dbReference type="Proteomes" id="UP001549047"/>
    </source>
</evidence>
<dbReference type="SUPFAM" id="SSF88713">
    <property type="entry name" value="Glycoside hydrolase/deacetylase"/>
    <property type="match status" value="1"/>
</dbReference>
<accession>A0ABV2J2Y0</accession>
<keyword evidence="2" id="KW-0479">Metal-binding</keyword>
<dbReference type="PANTHER" id="PTHR46017">
    <property type="entry name" value="ALPHA-MANNOSIDASE 2C1"/>
    <property type="match status" value="1"/>
</dbReference>
<dbReference type="SMART" id="SM00872">
    <property type="entry name" value="Alpha-mann_mid"/>
    <property type="match status" value="1"/>
</dbReference>
<dbReference type="InterPro" id="IPR011330">
    <property type="entry name" value="Glyco_hydro/deAcase_b/a-brl"/>
</dbReference>
<dbReference type="EMBL" id="JBEPMB010000003">
    <property type="protein sequence ID" value="MET3614179.1"/>
    <property type="molecule type" value="Genomic_DNA"/>
</dbReference>
<evidence type="ECO:0000313" key="6">
    <source>
        <dbReference type="EMBL" id="MET3614179.1"/>
    </source>
</evidence>
<dbReference type="InterPro" id="IPR015341">
    <property type="entry name" value="Glyco_hydro_38_cen"/>
</dbReference>
<dbReference type="Pfam" id="PF01074">
    <property type="entry name" value="Glyco_hydro_38N"/>
    <property type="match status" value="1"/>
</dbReference>
<keyword evidence="3 6" id="KW-0378">Hydrolase</keyword>
<comment type="similarity">
    <text evidence="1">Belongs to the glycosyl hydrolase 38 family.</text>
</comment>
<feature type="domain" description="Glycoside hydrolase family 38 central" evidence="5">
    <location>
        <begin position="515"/>
        <end position="593"/>
    </location>
</feature>
<dbReference type="Pfam" id="PF09261">
    <property type="entry name" value="Alpha-mann_mid"/>
    <property type="match status" value="1"/>
</dbReference>
<dbReference type="Gene3D" id="2.60.40.2220">
    <property type="match status" value="1"/>
</dbReference>
<dbReference type="InterPro" id="IPR028995">
    <property type="entry name" value="Glyco_hydro_57/38_cen_sf"/>
</dbReference>
<protein>
    <submittedName>
        <fullName evidence="6">Alpha-mannosidase</fullName>
        <ecNumber evidence="6">3.2.1.24</ecNumber>
    </submittedName>
</protein>
<evidence type="ECO:0000256" key="4">
    <source>
        <dbReference type="ARBA" id="ARBA00023295"/>
    </source>
</evidence>
<dbReference type="InterPro" id="IPR011682">
    <property type="entry name" value="Glyco_hydro_38_C"/>
</dbReference>
<dbReference type="Pfam" id="PF17677">
    <property type="entry name" value="Glyco_hydro38C2"/>
    <property type="match status" value="1"/>
</dbReference>
<keyword evidence="4 6" id="KW-0326">Glycosidase</keyword>
<dbReference type="SUPFAM" id="SSF74650">
    <property type="entry name" value="Galactose mutarotase-like"/>
    <property type="match status" value="1"/>
</dbReference>
<dbReference type="CDD" id="cd10789">
    <property type="entry name" value="GH38N_AMII_ER_cytosolic"/>
    <property type="match status" value="1"/>
</dbReference>
<evidence type="ECO:0000259" key="5">
    <source>
        <dbReference type="SMART" id="SM00872"/>
    </source>
</evidence>
<dbReference type="Gene3D" id="3.20.110.10">
    <property type="entry name" value="Glycoside hydrolase 38, N terminal domain"/>
    <property type="match status" value="1"/>
</dbReference>
<evidence type="ECO:0000256" key="1">
    <source>
        <dbReference type="ARBA" id="ARBA00009792"/>
    </source>
</evidence>
<dbReference type="EC" id="3.2.1.24" evidence="6"/>
<sequence length="1042" mass="117228">MRRIQKFDRLLAELRERVFVPLDAMVPLAFRRAEDRERAQVVAGVAHGGDGWIDAGPDLVWGEPDGYFWFSGTVDVPADAHDKRLFLKMEAQFGSVMGRSDPQLLTRIDGRIAQGGDGNHREVLLIEKAVAGARHRVLIEVGTIEDRRQLGFACRLMIHDPLAEKVYYDLRAPLDVARLLAEDDPRRTFILNRIDEALAVIDFRPGDAQRFEASLREAEAIAETIYGASDFSEKPVITLTGYTHIDVAWLWRVRETRQKTARSIATALNLMDQYPDYRFMFNQGVLLDYLEQDYPELFERVRAKVREGAFEIEGALWLEPDANITSGESFVRHILHGVAYHEEKFGVRPRILWLPDTFGYSPALPQLMKLSGLDTFVTHKMSWNDTNRMPFETFWWKGVDGTKVGTYFLTTQPYTSTGINTTYCPDLKPTHVMGAWKRHGQQALNRELLVVYGHGDGGGGPTREMLENIRRMEKGIPGCPAVVHDRMRPFFERLHQRMTDKPDAFPTWDGELYLEFHRGTLTSVSKNKRNNRFAEQTLRELEALATLAMVEHGKTYPSQILHRLWRIVLLNQFHDILPGSSIGAVFEDSDRDYAEFVAIADQLRGELVSTFAGGGECLVPNPAGRPRAGLATIESEEPLQLTFDGKAVPTQTVIRADGSRQQAGPVRDVPALGILVGEVSAGPVAEGTGGLKVSVTTLENECLSVTFDAKGRIRSILDKRNGREAVTPGQLANRLVAFRDMPAQYDAWDIDESFEDQSWEIDDLQSAEVVETGPYRAALRFVWRYETSTLVQVISLEAGAATIEIDTFIDWHESHTLVKAAFPVNVFTSETTAEIQFGHVRRPTHRNTSWDQARFETVMHRWVDMSERDFGVALINDCKYGYDAKDGVLRLTLLRSPTYPWPQADQGEHRFRYAIHVHHGLFAGEGVPAVAERFNAPLRLHRGSGEGLVQKAASLLGLEGSGVAIESIKKAESNDDLIIRLWETHGRRTSVRLVLPAHVIEASEVDLLEREARPVMMTGGEMPLDFAPFEIRSLRLARGAGQ</sequence>
<dbReference type="InterPro" id="IPR041147">
    <property type="entry name" value="GH38_C"/>
</dbReference>
<dbReference type="InterPro" id="IPR011013">
    <property type="entry name" value="Gal_mutarotase_sf_dom"/>
</dbReference>
<name>A0ABV2J2Y0_9HYPH</name>
<dbReference type="GO" id="GO:0004559">
    <property type="term" value="F:alpha-mannosidase activity"/>
    <property type="evidence" value="ECO:0007669"/>
    <property type="project" value="UniProtKB-EC"/>
</dbReference>
<dbReference type="InterPro" id="IPR000602">
    <property type="entry name" value="Glyco_hydro_38_N"/>
</dbReference>
<dbReference type="Proteomes" id="UP001549047">
    <property type="component" value="Unassembled WGS sequence"/>
</dbReference>
<evidence type="ECO:0000256" key="3">
    <source>
        <dbReference type="ARBA" id="ARBA00022801"/>
    </source>
</evidence>
<evidence type="ECO:0000256" key="2">
    <source>
        <dbReference type="ARBA" id="ARBA00022723"/>
    </source>
</evidence>
<reference evidence="6 7" key="1">
    <citation type="submission" date="2024-06" db="EMBL/GenBank/DDBJ databases">
        <title>Genomic Encyclopedia of Type Strains, Phase IV (KMG-IV): sequencing the most valuable type-strain genomes for metagenomic binning, comparative biology and taxonomic classification.</title>
        <authorList>
            <person name="Goeker M."/>
        </authorList>
    </citation>
    <scope>NUCLEOTIDE SEQUENCE [LARGE SCALE GENOMIC DNA]</scope>
    <source>
        <strain evidence="6 7">DSM 29780</strain>
    </source>
</reference>
<dbReference type="InterPro" id="IPR037094">
    <property type="entry name" value="Glyco_hydro_38_cen_sf"/>
</dbReference>
<keyword evidence="7" id="KW-1185">Reference proteome</keyword>
<dbReference type="Gene3D" id="1.20.1270.50">
    <property type="entry name" value="Glycoside hydrolase family 38, central domain"/>
    <property type="match status" value="1"/>
</dbReference>
<dbReference type="SUPFAM" id="SSF88688">
    <property type="entry name" value="Families 57/38 glycoside transferase middle domain"/>
    <property type="match status" value="1"/>
</dbReference>
<organism evidence="6 7">
    <name type="scientific">Rhizobium aquaticum</name>
    <dbReference type="NCBI Taxonomy" id="1549636"/>
    <lineage>
        <taxon>Bacteria</taxon>
        <taxon>Pseudomonadati</taxon>
        <taxon>Pseudomonadota</taxon>
        <taxon>Alphaproteobacteria</taxon>
        <taxon>Hyphomicrobiales</taxon>
        <taxon>Rhizobiaceae</taxon>
        <taxon>Rhizobium/Agrobacterium group</taxon>
        <taxon>Rhizobium</taxon>
    </lineage>
</organism>
<gene>
    <name evidence="6" type="ORF">ABID16_002516</name>
</gene>
<proteinExistence type="inferred from homology"/>
<dbReference type="RefSeq" id="WP_354556692.1">
    <property type="nucleotide sequence ID" value="NZ_JBEPMB010000003.1"/>
</dbReference>
<dbReference type="Pfam" id="PF07748">
    <property type="entry name" value="Glyco_hydro_38C"/>
    <property type="match status" value="1"/>
</dbReference>
<dbReference type="PANTHER" id="PTHR46017:SF1">
    <property type="entry name" value="ALPHA-MANNOSIDASE 2C1"/>
    <property type="match status" value="1"/>
</dbReference>
<dbReference type="InterPro" id="IPR027291">
    <property type="entry name" value="Glyco_hydro_38_N_sf"/>
</dbReference>
<comment type="caution">
    <text evidence="6">The sequence shown here is derived from an EMBL/GenBank/DDBJ whole genome shotgun (WGS) entry which is preliminary data.</text>
</comment>